<keyword evidence="3 11" id="KW-0808">Transferase</keyword>
<dbReference type="GO" id="GO:0006261">
    <property type="term" value="P:DNA-templated DNA replication"/>
    <property type="evidence" value="ECO:0007669"/>
    <property type="project" value="TreeGrafter"/>
</dbReference>
<comment type="catalytic activity">
    <reaction evidence="8">
        <text>DNA(n) + a 2'-deoxyribonucleoside 5'-triphosphate = DNA(n+1) + diphosphate</text>
        <dbReference type="Rhea" id="RHEA:22508"/>
        <dbReference type="Rhea" id="RHEA-COMP:17339"/>
        <dbReference type="Rhea" id="RHEA-COMP:17340"/>
        <dbReference type="ChEBI" id="CHEBI:33019"/>
        <dbReference type="ChEBI" id="CHEBI:61560"/>
        <dbReference type="ChEBI" id="CHEBI:173112"/>
        <dbReference type="EC" id="2.7.7.7"/>
    </reaction>
</comment>
<accession>A0A1J5RRJ3</accession>
<dbReference type="EMBL" id="MLJW01000121">
    <property type="protein sequence ID" value="OIQ98250.1"/>
    <property type="molecule type" value="Genomic_DNA"/>
</dbReference>
<evidence type="ECO:0000313" key="11">
    <source>
        <dbReference type="EMBL" id="OIQ98250.1"/>
    </source>
</evidence>
<evidence type="ECO:0000256" key="2">
    <source>
        <dbReference type="ARBA" id="ARBA00017703"/>
    </source>
</evidence>
<evidence type="ECO:0000256" key="4">
    <source>
        <dbReference type="ARBA" id="ARBA00022695"/>
    </source>
</evidence>
<evidence type="ECO:0000259" key="10">
    <source>
        <dbReference type="Pfam" id="PF21694"/>
    </source>
</evidence>
<keyword evidence="4 11" id="KW-0548">Nucleotidyltransferase</keyword>
<evidence type="ECO:0000256" key="3">
    <source>
        <dbReference type="ARBA" id="ARBA00022679"/>
    </source>
</evidence>
<dbReference type="Gene3D" id="3.40.50.300">
    <property type="entry name" value="P-loop containing nucleotide triphosphate hydrolases"/>
    <property type="match status" value="1"/>
</dbReference>
<sequence>MKISCEDLPHHLSKGLGSLYVIHGEALLLSIEAADAIRSAAREAGYSERETLIAEQGFKWAELRNSAQSMSLFSSRKVIDLRIPSGKPGVEGAQALQDHCQSLNPDTLTLISLPRLDGTAMKSKWFTALEQHGTVVSADEVPLAALPGWIAARMKRQGQSADADTLSFLAQRVEGNLLAAFQEIQKLALLFPAGPLSFDQVKDSVMDVARYDVFKLSEAMLAGDAERYVRILDGLRAEGTATVLILWAIAEDIRTLAKVSRALQQNGNLSGALRDARVWGIRQKLVERAVRRFKPAFAERALRQAAQVDKLVKGLRQGDVWDELLQLGVRCARAGAR</sequence>
<name>A0A1J5RRJ3_9ZZZZ</name>
<dbReference type="Gene3D" id="1.10.8.60">
    <property type="match status" value="1"/>
</dbReference>
<proteinExistence type="inferred from homology"/>
<reference evidence="11" key="1">
    <citation type="submission" date="2016-10" db="EMBL/GenBank/DDBJ databases">
        <title>Sequence of Gallionella enrichment culture.</title>
        <authorList>
            <person name="Poehlein A."/>
            <person name="Muehling M."/>
            <person name="Daniel R."/>
        </authorList>
    </citation>
    <scope>NUCLEOTIDE SEQUENCE</scope>
</reference>
<dbReference type="AlphaFoldDB" id="A0A1J5RRJ3"/>
<evidence type="ECO:0000256" key="7">
    <source>
        <dbReference type="ARBA" id="ARBA00034754"/>
    </source>
</evidence>
<gene>
    <name evidence="11" type="primary">holA_4</name>
    <name evidence="11" type="ORF">GALL_196790</name>
</gene>
<dbReference type="InterPro" id="IPR048466">
    <property type="entry name" value="DNA_pol3_delta-like_C"/>
</dbReference>
<evidence type="ECO:0000259" key="9">
    <source>
        <dbReference type="Pfam" id="PF06144"/>
    </source>
</evidence>
<dbReference type="InterPro" id="IPR010372">
    <property type="entry name" value="DNA_pol3_delta_N"/>
</dbReference>
<feature type="domain" description="DNA polymerase III delta N-terminal" evidence="9">
    <location>
        <begin position="20"/>
        <end position="138"/>
    </location>
</feature>
<dbReference type="InterPro" id="IPR005790">
    <property type="entry name" value="DNA_polIII_delta"/>
</dbReference>
<evidence type="ECO:0000256" key="5">
    <source>
        <dbReference type="ARBA" id="ARBA00022705"/>
    </source>
</evidence>
<feature type="domain" description="DNA polymerase III delta subunit-like C-terminal" evidence="10">
    <location>
        <begin position="212"/>
        <end position="314"/>
    </location>
</feature>
<dbReference type="GO" id="GO:0003677">
    <property type="term" value="F:DNA binding"/>
    <property type="evidence" value="ECO:0007669"/>
    <property type="project" value="InterPro"/>
</dbReference>
<organism evidence="11">
    <name type="scientific">mine drainage metagenome</name>
    <dbReference type="NCBI Taxonomy" id="410659"/>
    <lineage>
        <taxon>unclassified sequences</taxon>
        <taxon>metagenomes</taxon>
        <taxon>ecological metagenomes</taxon>
    </lineage>
</organism>
<protein>
    <recommendedName>
        <fullName evidence="2">DNA polymerase III subunit delta</fullName>
        <ecNumber evidence="1">2.7.7.7</ecNumber>
    </recommendedName>
</protein>
<dbReference type="PANTHER" id="PTHR34388">
    <property type="entry name" value="DNA POLYMERASE III SUBUNIT DELTA"/>
    <property type="match status" value="1"/>
</dbReference>
<dbReference type="SUPFAM" id="SSF52540">
    <property type="entry name" value="P-loop containing nucleoside triphosphate hydrolases"/>
    <property type="match status" value="1"/>
</dbReference>
<keyword evidence="6" id="KW-0239">DNA-directed DNA polymerase</keyword>
<comment type="similarity">
    <text evidence="7">Belongs to the DNA polymerase HolA subunit family.</text>
</comment>
<dbReference type="EC" id="2.7.7.7" evidence="1"/>
<dbReference type="InterPro" id="IPR008921">
    <property type="entry name" value="DNA_pol3_clamp-load_cplx_C"/>
</dbReference>
<keyword evidence="5" id="KW-0235">DNA replication</keyword>
<comment type="caution">
    <text evidence="11">The sequence shown here is derived from an EMBL/GenBank/DDBJ whole genome shotgun (WGS) entry which is preliminary data.</text>
</comment>
<evidence type="ECO:0000256" key="6">
    <source>
        <dbReference type="ARBA" id="ARBA00022932"/>
    </source>
</evidence>
<dbReference type="CDD" id="cd18138">
    <property type="entry name" value="HLD_clamp_pol_III_delta"/>
    <property type="match status" value="1"/>
</dbReference>
<dbReference type="GO" id="GO:0003887">
    <property type="term" value="F:DNA-directed DNA polymerase activity"/>
    <property type="evidence" value="ECO:0007669"/>
    <property type="project" value="UniProtKB-KW"/>
</dbReference>
<dbReference type="PANTHER" id="PTHR34388:SF1">
    <property type="entry name" value="DNA POLYMERASE III SUBUNIT DELTA"/>
    <property type="match status" value="1"/>
</dbReference>
<evidence type="ECO:0000256" key="8">
    <source>
        <dbReference type="ARBA" id="ARBA00049244"/>
    </source>
</evidence>
<dbReference type="SUPFAM" id="SSF48019">
    <property type="entry name" value="post-AAA+ oligomerization domain-like"/>
    <property type="match status" value="1"/>
</dbReference>
<dbReference type="Pfam" id="PF21694">
    <property type="entry name" value="DNA_pol3_delta_C"/>
    <property type="match status" value="1"/>
</dbReference>
<dbReference type="Pfam" id="PF06144">
    <property type="entry name" value="DNA_pol3_delta"/>
    <property type="match status" value="1"/>
</dbReference>
<dbReference type="GO" id="GO:0009360">
    <property type="term" value="C:DNA polymerase III complex"/>
    <property type="evidence" value="ECO:0007669"/>
    <property type="project" value="InterPro"/>
</dbReference>
<dbReference type="NCBIfam" id="TIGR01128">
    <property type="entry name" value="holA"/>
    <property type="match status" value="1"/>
</dbReference>
<dbReference type="InterPro" id="IPR027417">
    <property type="entry name" value="P-loop_NTPase"/>
</dbReference>
<dbReference type="Gene3D" id="1.20.272.10">
    <property type="match status" value="1"/>
</dbReference>
<evidence type="ECO:0000256" key="1">
    <source>
        <dbReference type="ARBA" id="ARBA00012417"/>
    </source>
</evidence>